<name>A0AAE8SDA3_9HYPO</name>
<evidence type="ECO:0000313" key="3">
    <source>
        <dbReference type="Proteomes" id="UP001187734"/>
    </source>
</evidence>
<reference evidence="2" key="1">
    <citation type="submission" date="2018-03" db="EMBL/GenBank/DDBJ databases">
        <authorList>
            <person name="Guldener U."/>
        </authorList>
    </citation>
    <scope>NUCLEOTIDE SEQUENCE</scope>
</reference>
<keyword evidence="3" id="KW-1185">Reference proteome</keyword>
<feature type="compositionally biased region" description="Low complexity" evidence="1">
    <location>
        <begin position="64"/>
        <end position="77"/>
    </location>
</feature>
<comment type="caution">
    <text evidence="2">The sequence shown here is derived from an EMBL/GenBank/DDBJ whole genome shotgun (WGS) entry which is preliminary data.</text>
</comment>
<protein>
    <submittedName>
        <fullName evidence="2">Uncharacterized protein</fullName>
    </submittedName>
</protein>
<accession>A0AAE8SDA3</accession>
<gene>
    <name evidence="2" type="ORF">FTOL_01306</name>
</gene>
<dbReference type="EMBL" id="ONZP01000043">
    <property type="protein sequence ID" value="SPJ71578.1"/>
    <property type="molecule type" value="Genomic_DNA"/>
</dbReference>
<sequence length="143" mass="15385">MLDSVEGLAVALLGGFSGLRGSSTQEQSGELRDRLVLEFWRYYPKSSPGQGEYTWGNSVLESASNSSAAPSNQACQAKPNKVQRQPTSIFRVNHTPKNDLTLWGPLGFAVPGARTARRTAGLVQNAGKLAWVQIDSFGCGAMR</sequence>
<dbReference type="Proteomes" id="UP001187734">
    <property type="component" value="Unassembled WGS sequence"/>
</dbReference>
<evidence type="ECO:0000256" key="1">
    <source>
        <dbReference type="SAM" id="MobiDB-lite"/>
    </source>
</evidence>
<dbReference type="AlphaFoldDB" id="A0AAE8SDA3"/>
<organism evidence="2 3">
    <name type="scientific">Fusarium torulosum</name>
    <dbReference type="NCBI Taxonomy" id="33205"/>
    <lineage>
        <taxon>Eukaryota</taxon>
        <taxon>Fungi</taxon>
        <taxon>Dikarya</taxon>
        <taxon>Ascomycota</taxon>
        <taxon>Pezizomycotina</taxon>
        <taxon>Sordariomycetes</taxon>
        <taxon>Hypocreomycetidae</taxon>
        <taxon>Hypocreales</taxon>
        <taxon>Nectriaceae</taxon>
        <taxon>Fusarium</taxon>
    </lineage>
</organism>
<feature type="region of interest" description="Disordered" evidence="1">
    <location>
        <begin position="64"/>
        <end position="85"/>
    </location>
</feature>
<proteinExistence type="predicted"/>
<evidence type="ECO:0000313" key="2">
    <source>
        <dbReference type="EMBL" id="SPJ71578.1"/>
    </source>
</evidence>